<feature type="transmembrane region" description="Helical" evidence="2">
    <location>
        <begin position="61"/>
        <end position="83"/>
    </location>
</feature>
<dbReference type="InterPro" id="IPR008480">
    <property type="entry name" value="DUF761_pln"/>
</dbReference>
<comment type="caution">
    <text evidence="3">The sequence shown here is derived from an EMBL/GenBank/DDBJ whole genome shotgun (WGS) entry which is preliminary data.</text>
</comment>
<gene>
    <name evidence="3" type="ORF">ILEXP_LOCUS14029</name>
</gene>
<dbReference type="AlphaFoldDB" id="A0ABC8RMI0"/>
<feature type="compositionally biased region" description="Basic and acidic residues" evidence="1">
    <location>
        <begin position="404"/>
        <end position="417"/>
    </location>
</feature>
<keyword evidence="2" id="KW-1133">Transmembrane helix</keyword>
<dbReference type="Pfam" id="PF05553">
    <property type="entry name" value="DUF761"/>
    <property type="match status" value="1"/>
</dbReference>
<evidence type="ECO:0000313" key="3">
    <source>
        <dbReference type="EMBL" id="CAK9146195.1"/>
    </source>
</evidence>
<proteinExistence type="predicted"/>
<keyword evidence="2" id="KW-0812">Transmembrane</keyword>
<feature type="region of interest" description="Disordered" evidence="1">
    <location>
        <begin position="312"/>
        <end position="371"/>
    </location>
</feature>
<feature type="compositionally biased region" description="Acidic residues" evidence="1">
    <location>
        <begin position="547"/>
        <end position="566"/>
    </location>
</feature>
<feature type="compositionally biased region" description="Low complexity" evidence="1">
    <location>
        <begin position="226"/>
        <end position="239"/>
    </location>
</feature>
<name>A0ABC8RMI0_9AQUA</name>
<dbReference type="EMBL" id="CAUOFW020001547">
    <property type="protein sequence ID" value="CAK9146195.1"/>
    <property type="molecule type" value="Genomic_DNA"/>
</dbReference>
<evidence type="ECO:0000256" key="2">
    <source>
        <dbReference type="SAM" id="Phobius"/>
    </source>
</evidence>
<feature type="region of interest" description="Disordered" evidence="1">
    <location>
        <begin position="521"/>
        <end position="569"/>
    </location>
</feature>
<evidence type="ECO:0000313" key="4">
    <source>
        <dbReference type="Proteomes" id="UP001642360"/>
    </source>
</evidence>
<keyword evidence="4" id="KW-1185">Reference proteome</keyword>
<evidence type="ECO:0000256" key="1">
    <source>
        <dbReference type="SAM" id="MobiDB-lite"/>
    </source>
</evidence>
<sequence length="597" mass="67593">MACTDSFSKPHRLVQDLASPVVPKPSKSYTNFLCKSLIIVLVLVVIPLFPSQAPEFIRQSIITKFWELLHLLFIGIAVSYGLFSRKKVKLDVETHSRNDSSQNYLSGILHVSSIFEDGFENFCGSDEKKGVQTWNSQYLQSASIGAFTKEEGKDYRSSVCKNGFENPYGSDEKKVTQYFHDESMVVIANGNYGLDQWGKPLSDSDYKPLGLPIRSLRSRNADTDTSESINRSGSSSSLRDSSKRGDKIDQVKFRGMAPINLGEKFREVAVPSPIPWRSKSGRMEMREEVISVKPPSHTRPLSVGQFDLENLKSRSFPCPKPSESSSMSASLKKPSHSISPELPNSRKKNFEESSMRDSNSPLSPRNGEASFLSSKKREFSIGSSSEMNVRRSSIDDLKRDLSNCKREDPLGREKQDMDSLASEVKSSTLVKGLSRGKSVRTIRSSKQFVETKEKEKGYSNQRDDKFGMKWDQIEVTSMENPGRRERPENLPVHYRKHKIDHLCHIPNSTFYLYQNGEKQDTADSVVEAKEDSESESELDNFHVSSESSDEEEAQYDSEDDAELETSEVDRKAGEFIAKFREQIKLQKTASMERYPDW</sequence>
<dbReference type="PANTHER" id="PTHR34059:SF6">
    <property type="entry name" value="DUF4408 DOMAIN-CONTAINING PROTEIN"/>
    <property type="match status" value="1"/>
</dbReference>
<feature type="region of interest" description="Disordered" evidence="1">
    <location>
        <begin position="404"/>
        <end position="423"/>
    </location>
</feature>
<dbReference type="PANTHER" id="PTHR34059">
    <property type="entry name" value="EXPRESSED PROTEIN"/>
    <property type="match status" value="1"/>
</dbReference>
<feature type="compositionally biased region" description="Basic and acidic residues" evidence="1">
    <location>
        <begin position="521"/>
        <end position="531"/>
    </location>
</feature>
<feature type="compositionally biased region" description="Basic and acidic residues" evidence="1">
    <location>
        <begin position="240"/>
        <end position="251"/>
    </location>
</feature>
<feature type="compositionally biased region" description="Low complexity" evidence="1">
    <location>
        <begin position="321"/>
        <end position="332"/>
    </location>
</feature>
<dbReference type="Proteomes" id="UP001642360">
    <property type="component" value="Unassembled WGS sequence"/>
</dbReference>
<reference evidence="3 4" key="1">
    <citation type="submission" date="2024-02" db="EMBL/GenBank/DDBJ databases">
        <authorList>
            <person name="Vignale AGUSTIN F."/>
            <person name="Sosa J E."/>
            <person name="Modenutti C."/>
        </authorList>
    </citation>
    <scope>NUCLEOTIDE SEQUENCE [LARGE SCALE GENOMIC DNA]</scope>
</reference>
<accession>A0ABC8RMI0</accession>
<feature type="region of interest" description="Disordered" evidence="1">
    <location>
        <begin position="217"/>
        <end position="251"/>
    </location>
</feature>
<feature type="transmembrane region" description="Helical" evidence="2">
    <location>
        <begin position="29"/>
        <end position="49"/>
    </location>
</feature>
<protein>
    <submittedName>
        <fullName evidence="3">Uncharacterized protein</fullName>
    </submittedName>
</protein>
<organism evidence="3 4">
    <name type="scientific">Ilex paraguariensis</name>
    <name type="common">yerba mate</name>
    <dbReference type="NCBI Taxonomy" id="185542"/>
    <lineage>
        <taxon>Eukaryota</taxon>
        <taxon>Viridiplantae</taxon>
        <taxon>Streptophyta</taxon>
        <taxon>Embryophyta</taxon>
        <taxon>Tracheophyta</taxon>
        <taxon>Spermatophyta</taxon>
        <taxon>Magnoliopsida</taxon>
        <taxon>eudicotyledons</taxon>
        <taxon>Gunneridae</taxon>
        <taxon>Pentapetalae</taxon>
        <taxon>asterids</taxon>
        <taxon>campanulids</taxon>
        <taxon>Aquifoliales</taxon>
        <taxon>Aquifoliaceae</taxon>
        <taxon>Ilex</taxon>
    </lineage>
</organism>
<keyword evidence="2" id="KW-0472">Membrane</keyword>